<dbReference type="InterPro" id="IPR001155">
    <property type="entry name" value="OxRdtase_FMN_N"/>
</dbReference>
<proteinExistence type="predicted"/>
<reference evidence="7" key="1">
    <citation type="submission" date="2022-05" db="EMBL/GenBank/DDBJ databases">
        <title>Complete genome sequence of toluene-degrading Gulosibacter sediminis strain ACHW.36C.</title>
        <authorList>
            <person name="Wai A.C."/>
            <person name="Lai G.K."/>
            <person name="Griffin S.D."/>
            <person name="Leung F.C."/>
        </authorList>
    </citation>
    <scope>NUCLEOTIDE SEQUENCE [LARGE SCALE GENOMIC DNA]</scope>
    <source>
        <strain evidence="7">ACHW.36C</strain>
    </source>
</reference>
<keyword evidence="2" id="KW-0285">Flavoprotein</keyword>
<evidence type="ECO:0000256" key="1">
    <source>
        <dbReference type="ARBA" id="ARBA00001917"/>
    </source>
</evidence>
<keyword evidence="4" id="KW-0521">NADP</keyword>
<keyword evidence="3" id="KW-0288">FMN</keyword>
<dbReference type="PANTHER" id="PTHR43303:SF4">
    <property type="entry name" value="NADPH DEHYDROGENASE C23G7.10C-RELATED"/>
    <property type="match status" value="1"/>
</dbReference>
<comment type="cofactor">
    <cofactor evidence="1">
        <name>FMN</name>
        <dbReference type="ChEBI" id="CHEBI:58210"/>
    </cofactor>
</comment>
<dbReference type="Pfam" id="PF00724">
    <property type="entry name" value="Oxidored_FMN"/>
    <property type="match status" value="1"/>
</dbReference>
<evidence type="ECO:0000256" key="2">
    <source>
        <dbReference type="ARBA" id="ARBA00022630"/>
    </source>
</evidence>
<keyword evidence="5" id="KW-0560">Oxidoreductase</keyword>
<protein>
    <submittedName>
        <fullName evidence="7">NADH:flavin oxidoreductase/NADH oxidase</fullName>
    </submittedName>
</protein>
<dbReference type="CDD" id="cd02932">
    <property type="entry name" value="OYE_YqiM_FMN"/>
    <property type="match status" value="1"/>
</dbReference>
<sequence>MTHKLFEPLTLRGVTFRNRIWVPPMCQYVVEQHDGVPTPWHLAHLGQFAIGGAGAIIVEATGVVPEGRISPRDLGLWNDEQRDAFAPIVDFVHAQGAQIGIQLAHAGRKASTYGEYDAEGKTGSLSPEDGAWTTVAPSAVAFDGLATPEALDEAGLAEVKAAFVAAAHRALDAGFDFLELHAAHGYLLHSFISPLSNQRTDAYGGSLENRSRLLLEIVDAVRAEIADTVPLFVRLSATDWTEGGVTIDETVQLASWLKEHGVDLIDVSTGGNVLAEIPVGPGYQTPFASRVRAEAGIPTGAVGIINDPLQAEHVLVTGQADAVLIGRELLRNPRLPIQAQEALRFDAGLVPGPYRRAHR</sequence>
<dbReference type="PANTHER" id="PTHR43303">
    <property type="entry name" value="NADPH DEHYDROGENASE C23G7.10C-RELATED"/>
    <property type="match status" value="1"/>
</dbReference>
<evidence type="ECO:0000259" key="6">
    <source>
        <dbReference type="Pfam" id="PF00724"/>
    </source>
</evidence>
<dbReference type="InterPro" id="IPR013785">
    <property type="entry name" value="Aldolase_TIM"/>
</dbReference>
<evidence type="ECO:0000313" key="7">
    <source>
        <dbReference type="EMBL" id="UQN13936.1"/>
    </source>
</evidence>
<evidence type="ECO:0000256" key="3">
    <source>
        <dbReference type="ARBA" id="ARBA00022643"/>
    </source>
</evidence>
<dbReference type="SUPFAM" id="SSF51395">
    <property type="entry name" value="FMN-linked oxidoreductases"/>
    <property type="match status" value="1"/>
</dbReference>
<dbReference type="Gene3D" id="3.20.20.70">
    <property type="entry name" value="Aldolase class I"/>
    <property type="match status" value="1"/>
</dbReference>
<organism evidence="7">
    <name type="scientific">Gulosibacter sediminis</name>
    <dbReference type="NCBI Taxonomy" id="1729695"/>
    <lineage>
        <taxon>Bacteria</taxon>
        <taxon>Bacillati</taxon>
        <taxon>Actinomycetota</taxon>
        <taxon>Actinomycetes</taxon>
        <taxon>Micrococcales</taxon>
        <taxon>Microbacteriaceae</taxon>
        <taxon>Gulosibacter</taxon>
    </lineage>
</organism>
<dbReference type="InterPro" id="IPR044152">
    <property type="entry name" value="YqjM-like"/>
</dbReference>
<accession>A0ABY4MU40</accession>
<evidence type="ECO:0000256" key="5">
    <source>
        <dbReference type="ARBA" id="ARBA00023002"/>
    </source>
</evidence>
<gene>
    <name evidence="7" type="ORF">M3M28_07610</name>
</gene>
<feature type="domain" description="NADH:flavin oxidoreductase/NADH oxidase N-terminal" evidence="6">
    <location>
        <begin position="4"/>
        <end position="343"/>
    </location>
</feature>
<dbReference type="EMBL" id="CP097160">
    <property type="protein sequence ID" value="UQN13936.1"/>
    <property type="molecule type" value="Genomic_DNA"/>
</dbReference>
<evidence type="ECO:0000256" key="4">
    <source>
        <dbReference type="ARBA" id="ARBA00022857"/>
    </source>
</evidence>
<name>A0ABY4MU40_9MICO</name>